<dbReference type="Proteomes" id="UP000483362">
    <property type="component" value="Unassembled WGS sequence"/>
</dbReference>
<evidence type="ECO:0000313" key="3">
    <source>
        <dbReference type="Proteomes" id="UP000483362"/>
    </source>
</evidence>
<feature type="chain" id="PRO_5026705832" description="Lipoprotein" evidence="1">
    <location>
        <begin position="21"/>
        <end position="167"/>
    </location>
</feature>
<dbReference type="RefSeq" id="WP_154327163.1">
    <property type="nucleotide sequence ID" value="NZ_CP045696.1"/>
</dbReference>
<dbReference type="Pfam" id="PF20050">
    <property type="entry name" value="DUF6452"/>
    <property type="match status" value="1"/>
</dbReference>
<organism evidence="2 3">
    <name type="scientific">Sodaliphilus pleomorphus</name>
    <dbReference type="NCBI Taxonomy" id="2606626"/>
    <lineage>
        <taxon>Bacteria</taxon>
        <taxon>Pseudomonadati</taxon>
        <taxon>Bacteroidota</taxon>
        <taxon>Bacteroidia</taxon>
        <taxon>Bacteroidales</taxon>
        <taxon>Muribaculaceae</taxon>
        <taxon>Sodaliphilus</taxon>
    </lineage>
</organism>
<accession>A0A6L5XDR7</accession>
<evidence type="ECO:0000313" key="2">
    <source>
        <dbReference type="EMBL" id="MSS17286.1"/>
    </source>
</evidence>
<dbReference type="EMBL" id="VULT01000007">
    <property type="protein sequence ID" value="MSS17286.1"/>
    <property type="molecule type" value="Genomic_DNA"/>
</dbReference>
<dbReference type="AlphaFoldDB" id="A0A6L5XDR7"/>
<sequence>MRYHKKSGLTSSLLTATLLAACIACMGSCTSDGCYDNGSAVPLAKFYNSGTGALATVDSLTVRGLGAPGDSVLAAGQSVSQLYLPLRSTVQQSQFVFSYKSSLAVAPDTVTLACQAVPTFVSRDCGAMFFFDISRVDYTTHRIDSVVVVYPHITNQDRTSIKIFMKN</sequence>
<keyword evidence="3" id="KW-1185">Reference proteome</keyword>
<evidence type="ECO:0000256" key="1">
    <source>
        <dbReference type="SAM" id="SignalP"/>
    </source>
</evidence>
<gene>
    <name evidence="2" type="ORF">FYJ29_05845</name>
</gene>
<feature type="signal peptide" evidence="1">
    <location>
        <begin position="1"/>
        <end position="20"/>
    </location>
</feature>
<dbReference type="PROSITE" id="PS51257">
    <property type="entry name" value="PROKAR_LIPOPROTEIN"/>
    <property type="match status" value="1"/>
</dbReference>
<evidence type="ECO:0008006" key="4">
    <source>
        <dbReference type="Google" id="ProtNLM"/>
    </source>
</evidence>
<dbReference type="InterPro" id="IPR045607">
    <property type="entry name" value="DUF6452"/>
</dbReference>
<protein>
    <recommendedName>
        <fullName evidence="4">Lipoprotein</fullName>
    </recommendedName>
</protein>
<comment type="caution">
    <text evidence="2">The sequence shown here is derived from an EMBL/GenBank/DDBJ whole genome shotgun (WGS) entry which is preliminary data.</text>
</comment>
<keyword evidence="1" id="KW-0732">Signal</keyword>
<reference evidence="2 3" key="1">
    <citation type="submission" date="2019-08" db="EMBL/GenBank/DDBJ databases">
        <title>In-depth cultivation of the pig gut microbiome towards novel bacterial diversity and tailored functional studies.</title>
        <authorList>
            <person name="Wylensek D."/>
            <person name="Hitch T.C.A."/>
            <person name="Clavel T."/>
        </authorList>
    </citation>
    <scope>NUCLEOTIDE SEQUENCE [LARGE SCALE GENOMIC DNA]</scope>
    <source>
        <strain evidence="2 3">Oil-RF-744-WCA-WT-10</strain>
    </source>
</reference>
<name>A0A6L5XDR7_9BACT</name>
<proteinExistence type="predicted"/>